<reference evidence="1" key="1">
    <citation type="submission" date="2021-06" db="EMBL/GenBank/DDBJ databases">
        <authorList>
            <person name="Kallberg Y."/>
            <person name="Tangrot J."/>
            <person name="Rosling A."/>
        </authorList>
    </citation>
    <scope>NUCLEOTIDE SEQUENCE</scope>
    <source>
        <strain evidence="1">IL203A</strain>
    </source>
</reference>
<name>A0ACA9L0U1_9GLOM</name>
<evidence type="ECO:0000313" key="1">
    <source>
        <dbReference type="EMBL" id="CAG8500785.1"/>
    </source>
</evidence>
<sequence>DNDSDDEIEEINEENEQAINVDNWNEIVQWWTKMISEEEEDEEDEIDFTIGEDNVERIINDTEHPAINNDTKWKLKMLFKDNIPAPAFICDL</sequence>
<accession>A0ACA9L0U1</accession>
<protein>
    <submittedName>
        <fullName evidence="1">13235_t:CDS:1</fullName>
    </submittedName>
</protein>
<keyword evidence="2" id="KW-1185">Reference proteome</keyword>
<gene>
    <name evidence="1" type="ORF">DHETER_LOCUS2997</name>
</gene>
<organism evidence="1 2">
    <name type="scientific">Dentiscutata heterogama</name>
    <dbReference type="NCBI Taxonomy" id="1316150"/>
    <lineage>
        <taxon>Eukaryota</taxon>
        <taxon>Fungi</taxon>
        <taxon>Fungi incertae sedis</taxon>
        <taxon>Mucoromycota</taxon>
        <taxon>Glomeromycotina</taxon>
        <taxon>Glomeromycetes</taxon>
        <taxon>Diversisporales</taxon>
        <taxon>Gigasporaceae</taxon>
        <taxon>Dentiscutata</taxon>
    </lineage>
</organism>
<evidence type="ECO:0000313" key="2">
    <source>
        <dbReference type="Proteomes" id="UP000789702"/>
    </source>
</evidence>
<dbReference type="EMBL" id="CAJVPU010002420">
    <property type="protein sequence ID" value="CAG8500785.1"/>
    <property type="molecule type" value="Genomic_DNA"/>
</dbReference>
<dbReference type="Proteomes" id="UP000789702">
    <property type="component" value="Unassembled WGS sequence"/>
</dbReference>
<proteinExistence type="predicted"/>
<comment type="caution">
    <text evidence="1">The sequence shown here is derived from an EMBL/GenBank/DDBJ whole genome shotgun (WGS) entry which is preliminary data.</text>
</comment>
<feature type="non-terminal residue" evidence="1">
    <location>
        <position position="1"/>
    </location>
</feature>